<accession>A0A7Y7Q5T0</accession>
<proteinExistence type="predicted"/>
<dbReference type="EMBL" id="JABXOR010000683">
    <property type="protein sequence ID" value="NVP00737.1"/>
    <property type="molecule type" value="Genomic_DNA"/>
</dbReference>
<protein>
    <submittedName>
        <fullName evidence="1">Uncharacterized protein</fullName>
    </submittedName>
</protein>
<gene>
    <name evidence="1" type="ORF">HWA77_10985</name>
</gene>
<organism evidence="1 2">
    <name type="scientific">Photobacterium damselae subsp. damselae</name>
    <name type="common">Listonella damsela</name>
    <dbReference type="NCBI Taxonomy" id="85581"/>
    <lineage>
        <taxon>Bacteria</taxon>
        <taxon>Pseudomonadati</taxon>
        <taxon>Pseudomonadota</taxon>
        <taxon>Gammaproteobacteria</taxon>
        <taxon>Vibrionales</taxon>
        <taxon>Vibrionaceae</taxon>
        <taxon>Photobacterium</taxon>
    </lineage>
</organism>
<sequence length="117" mass="12834">MVNVVTIDSDSYKSLQVAQATYILALREMALVDHISVACMCKISKDEAFKLTQIPLHELEVGLLKLPPFLNFNGVNTLGNHAAHSIVDLLNSFGKSSGRQVKVTTQHMVALNSRAQK</sequence>
<dbReference type="RefSeq" id="WP_109376109.1">
    <property type="nucleotide sequence ID" value="NZ_JABXOQ010000023.1"/>
</dbReference>
<dbReference type="Proteomes" id="UP000533429">
    <property type="component" value="Unassembled WGS sequence"/>
</dbReference>
<comment type="caution">
    <text evidence="1">The sequence shown here is derived from an EMBL/GenBank/DDBJ whole genome shotgun (WGS) entry which is preliminary data.</text>
</comment>
<evidence type="ECO:0000313" key="1">
    <source>
        <dbReference type="EMBL" id="NVP00737.1"/>
    </source>
</evidence>
<name>A0A7Y7Q5T0_PHODD</name>
<evidence type="ECO:0000313" key="2">
    <source>
        <dbReference type="Proteomes" id="UP000533429"/>
    </source>
</evidence>
<dbReference type="AlphaFoldDB" id="A0A7Y7Q5T0"/>
<reference evidence="1 2" key="1">
    <citation type="submission" date="2020-06" db="EMBL/GenBank/DDBJ databases">
        <title>Photobacterium damselae subsp. damselae comparative genomics.</title>
        <authorList>
            <person name="Osorio C.R."/>
        </authorList>
    </citation>
    <scope>NUCLEOTIDE SEQUENCE [LARGE SCALE GENOMIC DNA]</scope>
    <source>
        <strain evidence="1 2">TW250/03</strain>
    </source>
</reference>